<evidence type="ECO:0000256" key="1">
    <source>
        <dbReference type="SAM" id="MobiDB-lite"/>
    </source>
</evidence>
<feature type="region of interest" description="Disordered" evidence="1">
    <location>
        <begin position="125"/>
        <end position="223"/>
    </location>
</feature>
<dbReference type="EMBL" id="OZ022411">
    <property type="protein sequence ID" value="CAK9441745.1"/>
    <property type="molecule type" value="Genomic_DNA"/>
</dbReference>
<gene>
    <name evidence="3" type="ORF">LODBEIA_P56130</name>
</gene>
<protein>
    <submittedName>
        <fullName evidence="3">Uncharacterized protein</fullName>
    </submittedName>
</protein>
<keyword evidence="2" id="KW-1133">Transmembrane helix</keyword>
<name>A0ABP0ZU22_9ASCO</name>
<dbReference type="Proteomes" id="UP001497383">
    <property type="component" value="Chromosome 7"/>
</dbReference>
<dbReference type="GeneID" id="92210809"/>
<evidence type="ECO:0000256" key="2">
    <source>
        <dbReference type="SAM" id="Phobius"/>
    </source>
</evidence>
<proteinExistence type="predicted"/>
<organism evidence="3 4">
    <name type="scientific">Lodderomyces beijingensis</name>
    <dbReference type="NCBI Taxonomy" id="1775926"/>
    <lineage>
        <taxon>Eukaryota</taxon>
        <taxon>Fungi</taxon>
        <taxon>Dikarya</taxon>
        <taxon>Ascomycota</taxon>
        <taxon>Saccharomycotina</taxon>
        <taxon>Pichiomycetes</taxon>
        <taxon>Debaryomycetaceae</taxon>
        <taxon>Candida/Lodderomyces clade</taxon>
        <taxon>Lodderomyces</taxon>
    </lineage>
</organism>
<keyword evidence="4" id="KW-1185">Reference proteome</keyword>
<reference evidence="3 4" key="1">
    <citation type="submission" date="2024-03" db="EMBL/GenBank/DDBJ databases">
        <authorList>
            <person name="Brejova B."/>
        </authorList>
    </citation>
    <scope>NUCLEOTIDE SEQUENCE [LARGE SCALE GENOMIC DNA]</scope>
    <source>
        <strain evidence="3 4">CBS 14171</strain>
    </source>
</reference>
<feature type="region of interest" description="Disordered" evidence="1">
    <location>
        <begin position="1"/>
        <end position="23"/>
    </location>
</feature>
<evidence type="ECO:0000313" key="3">
    <source>
        <dbReference type="EMBL" id="CAK9441745.1"/>
    </source>
</evidence>
<dbReference type="RefSeq" id="XP_066832551.1">
    <property type="nucleotide sequence ID" value="XM_066975965.1"/>
</dbReference>
<feature type="compositionally biased region" description="Basic and acidic residues" evidence="1">
    <location>
        <begin position="176"/>
        <end position="204"/>
    </location>
</feature>
<keyword evidence="2" id="KW-0472">Membrane</keyword>
<keyword evidence="2" id="KW-0812">Transmembrane</keyword>
<accession>A0ABP0ZU22</accession>
<evidence type="ECO:0000313" key="4">
    <source>
        <dbReference type="Proteomes" id="UP001497383"/>
    </source>
</evidence>
<sequence>MQGSYKNNGLPRPYYMKPSKRKHSPYDNLKEPVVFFNSPRRKLAGYVLMFLLFSALMWYVSQDLKERPPPEYELVPETDHPPVEKSKNDHYRNLDNIVKNVGSKADKESENLDLAENLAAGSKGEKGLGVAEAPKGGMANEGPVVGSDEDKIVGSGKGTTNKLQQQQRGGQTPMDSTKKNEEAREAGAKDEEAREAGAKNDPSDSGRNSKNREKAQQILLDTL</sequence>
<feature type="transmembrane region" description="Helical" evidence="2">
    <location>
        <begin position="43"/>
        <end position="60"/>
    </location>
</feature>
<feature type="compositionally biased region" description="Polar residues" evidence="1">
    <location>
        <begin position="158"/>
        <end position="175"/>
    </location>
</feature>